<dbReference type="PANTHER" id="PTHR11571:SF224">
    <property type="entry name" value="HEMATOPOIETIC PROSTAGLANDIN D SYNTHASE"/>
    <property type="match status" value="1"/>
</dbReference>
<evidence type="ECO:0000259" key="5">
    <source>
        <dbReference type="PROSITE" id="PS50404"/>
    </source>
</evidence>
<evidence type="ECO:0000313" key="7">
    <source>
        <dbReference type="EMBL" id="AGZ95070.1"/>
    </source>
</evidence>
<dbReference type="EMBL" id="LNIX01000001">
    <property type="protein sequence ID" value="OXA61586.1"/>
    <property type="molecule type" value="Genomic_DNA"/>
</dbReference>
<evidence type="ECO:0000259" key="6">
    <source>
        <dbReference type="PROSITE" id="PS50405"/>
    </source>
</evidence>
<evidence type="ECO:0000313" key="8">
    <source>
        <dbReference type="EMBL" id="OXA61586.1"/>
    </source>
</evidence>
<evidence type="ECO:0000256" key="3">
    <source>
        <dbReference type="ARBA" id="ARBA00038317"/>
    </source>
</evidence>
<dbReference type="Proteomes" id="UP000198287">
    <property type="component" value="Unassembled WGS sequence"/>
</dbReference>
<dbReference type="PROSITE" id="PS50405">
    <property type="entry name" value="GST_CTER"/>
    <property type="match status" value="1"/>
</dbReference>
<evidence type="ECO:0000313" key="9">
    <source>
        <dbReference type="Proteomes" id="UP000198287"/>
    </source>
</evidence>
<organism evidence="7">
    <name type="scientific">Folsomia candida</name>
    <name type="common">Springtail</name>
    <dbReference type="NCBI Taxonomy" id="158441"/>
    <lineage>
        <taxon>Eukaryota</taxon>
        <taxon>Metazoa</taxon>
        <taxon>Ecdysozoa</taxon>
        <taxon>Arthropoda</taxon>
        <taxon>Hexapoda</taxon>
        <taxon>Collembola</taxon>
        <taxon>Entomobryomorpha</taxon>
        <taxon>Isotomoidea</taxon>
        <taxon>Isotomidae</taxon>
        <taxon>Proisotominae</taxon>
        <taxon>Folsomia</taxon>
    </lineage>
</organism>
<dbReference type="InterPro" id="IPR040079">
    <property type="entry name" value="Glutathione_S-Trfase"/>
</dbReference>
<dbReference type="FunFam" id="1.20.1050.10:FF:000030">
    <property type="entry name" value="Glutathione S-transferase S1"/>
    <property type="match status" value="1"/>
</dbReference>
<dbReference type="InterPro" id="IPR036249">
    <property type="entry name" value="Thioredoxin-like_sf"/>
</dbReference>
<reference evidence="8 9" key="1">
    <citation type="submission" date="2015-12" db="EMBL/GenBank/DDBJ databases">
        <title>The genome of Folsomia candida.</title>
        <authorList>
            <person name="Faddeeva A."/>
            <person name="Derks M.F."/>
            <person name="Anvar Y."/>
            <person name="Smit S."/>
            <person name="Van Straalen N."/>
            <person name="Roelofs D."/>
        </authorList>
    </citation>
    <scope>NUCLEOTIDE SEQUENCE [LARGE SCALE GENOMIC DNA]</scope>
    <source>
        <strain evidence="8 9">VU population</strain>
        <tissue evidence="8">Whole body</tissue>
    </source>
</reference>
<dbReference type="FunFam" id="3.40.30.10:FF:000035">
    <property type="entry name" value="hematopoietic prostaglandin D synthase"/>
    <property type="match status" value="1"/>
</dbReference>
<dbReference type="InterPro" id="IPR010987">
    <property type="entry name" value="Glutathione-S-Trfase_C-like"/>
</dbReference>
<feature type="domain" description="GST C-terminal" evidence="6">
    <location>
        <begin position="81"/>
        <end position="207"/>
    </location>
</feature>
<comment type="catalytic activity">
    <reaction evidence="4">
        <text>RX + glutathione = an S-substituted glutathione + a halide anion + H(+)</text>
        <dbReference type="Rhea" id="RHEA:16437"/>
        <dbReference type="ChEBI" id="CHEBI:15378"/>
        <dbReference type="ChEBI" id="CHEBI:16042"/>
        <dbReference type="ChEBI" id="CHEBI:17792"/>
        <dbReference type="ChEBI" id="CHEBI:57925"/>
        <dbReference type="ChEBI" id="CHEBI:90779"/>
        <dbReference type="EC" id="2.5.1.18"/>
    </reaction>
</comment>
<dbReference type="EMBL" id="KF447154">
    <property type="protein sequence ID" value="AGZ95070.1"/>
    <property type="molecule type" value="mRNA"/>
</dbReference>
<gene>
    <name evidence="8" type="ORF">Fcan01_00498</name>
</gene>
<keyword evidence="2 7" id="KW-0808">Transferase</keyword>
<dbReference type="AlphaFoldDB" id="U5YTT8"/>
<dbReference type="GO" id="GO:0004602">
    <property type="term" value="F:glutathione peroxidase activity"/>
    <property type="evidence" value="ECO:0007669"/>
    <property type="project" value="UniProtKB-ARBA"/>
</dbReference>
<dbReference type="Pfam" id="PF02798">
    <property type="entry name" value="GST_N"/>
    <property type="match status" value="1"/>
</dbReference>
<dbReference type="SFLD" id="SFLDG00363">
    <property type="entry name" value="AMPS_(cytGST):_Alpha-__Mu-__Pi"/>
    <property type="match status" value="1"/>
</dbReference>
<sequence length="219" mass="24881">MSTYKLTYFDMRGRAECSRLLFTYAGVGFEDVRLTGDQWGALKPSTPWGQVPILEVDGEVLAQSNTIARFLGRKFQLCGESDWEAAKCDEYVDATNDLFEQWAKFVFFEQDPVKKAALRETFVTTLAPKCLEVLEAIKQKNGGDFLVGKVLTWADINIADKLQILEDTVKADILRDYPGLAKFKAVVFAVPKLKEYIEKTAYSYKAMMPEAERHIDYSE</sequence>
<evidence type="ECO:0000256" key="1">
    <source>
        <dbReference type="ARBA" id="ARBA00012452"/>
    </source>
</evidence>
<keyword evidence="9" id="KW-1185">Reference proteome</keyword>
<evidence type="ECO:0000256" key="4">
    <source>
        <dbReference type="ARBA" id="ARBA00047960"/>
    </source>
</evidence>
<dbReference type="Gene3D" id="3.40.30.10">
    <property type="entry name" value="Glutaredoxin"/>
    <property type="match status" value="1"/>
</dbReference>
<dbReference type="GO" id="GO:0006749">
    <property type="term" value="P:glutathione metabolic process"/>
    <property type="evidence" value="ECO:0007669"/>
    <property type="project" value="TreeGrafter"/>
</dbReference>
<dbReference type="GO" id="GO:0004364">
    <property type="term" value="F:glutathione transferase activity"/>
    <property type="evidence" value="ECO:0007669"/>
    <property type="project" value="UniProtKB-EC"/>
</dbReference>
<comment type="similarity">
    <text evidence="3">Belongs to the GST superfamily. Sigma family.</text>
</comment>
<feature type="domain" description="GST N-terminal" evidence="5">
    <location>
        <begin position="2"/>
        <end position="79"/>
    </location>
</feature>
<dbReference type="SFLD" id="SFLDG01205">
    <property type="entry name" value="AMPS.1"/>
    <property type="match status" value="1"/>
</dbReference>
<dbReference type="SUPFAM" id="SSF47616">
    <property type="entry name" value="GST C-terminal domain-like"/>
    <property type="match status" value="1"/>
</dbReference>
<dbReference type="InterPro" id="IPR004046">
    <property type="entry name" value="GST_C"/>
</dbReference>
<dbReference type="InterPro" id="IPR036282">
    <property type="entry name" value="Glutathione-S-Trfase_C_sf"/>
</dbReference>
<evidence type="ECO:0000256" key="2">
    <source>
        <dbReference type="ARBA" id="ARBA00022679"/>
    </source>
</evidence>
<dbReference type="Gene3D" id="1.20.1050.10">
    <property type="match status" value="1"/>
</dbReference>
<accession>U5YTT8</accession>
<dbReference type="CDD" id="cd03039">
    <property type="entry name" value="GST_N_Sigma_like"/>
    <property type="match status" value="1"/>
</dbReference>
<dbReference type="InterPro" id="IPR050213">
    <property type="entry name" value="GST_superfamily"/>
</dbReference>
<dbReference type="CDD" id="cd03192">
    <property type="entry name" value="GST_C_Sigma_like"/>
    <property type="match status" value="1"/>
</dbReference>
<dbReference type="EC" id="2.5.1.18" evidence="1"/>
<proteinExistence type="evidence at transcript level"/>
<protein>
    <recommendedName>
        <fullName evidence="1">glutathione transferase</fullName>
        <ecNumber evidence="1">2.5.1.18</ecNumber>
    </recommendedName>
</protein>
<dbReference type="SUPFAM" id="SSF52833">
    <property type="entry name" value="Thioredoxin-like"/>
    <property type="match status" value="1"/>
</dbReference>
<dbReference type="OMA" id="LELYLMW"/>
<dbReference type="InterPro" id="IPR004045">
    <property type="entry name" value="Glutathione_S-Trfase_N"/>
</dbReference>
<dbReference type="STRING" id="158441.U5YTT8"/>
<dbReference type="SFLD" id="SFLDS00019">
    <property type="entry name" value="Glutathione_Transferase_(cytos"/>
    <property type="match status" value="1"/>
</dbReference>
<dbReference type="PROSITE" id="PS50404">
    <property type="entry name" value="GST_NTER"/>
    <property type="match status" value="1"/>
</dbReference>
<name>U5YTT8_FOLCA</name>
<reference evidence="7" key="2">
    <citation type="journal article" date="2016" name="Environ. Sci. Pollut. Res. Int.">
        <title>Effects of imidacloprid on detoxifying enzyme glutathione S-transferase on Folsomia candida (Collembola).</title>
        <authorList>
            <person name="Sillapawattana P."/>
            <person name="Schaffer A."/>
        </authorList>
    </citation>
    <scope>NUCLEOTIDE SEQUENCE</scope>
</reference>
<dbReference type="PANTHER" id="PTHR11571">
    <property type="entry name" value="GLUTATHIONE S-TRANSFERASE"/>
    <property type="match status" value="1"/>
</dbReference>
<dbReference type="Pfam" id="PF14497">
    <property type="entry name" value="GST_C_3"/>
    <property type="match status" value="1"/>
</dbReference>
<dbReference type="OrthoDB" id="414243at2759"/>